<dbReference type="EMBL" id="SDAQ01000004">
    <property type="protein sequence ID" value="KAI3558204.1"/>
    <property type="molecule type" value="Genomic_DNA"/>
</dbReference>
<dbReference type="Proteomes" id="UP001056436">
    <property type="component" value="Unassembled WGS sequence"/>
</dbReference>
<evidence type="ECO:0000313" key="3">
    <source>
        <dbReference type="Proteomes" id="UP001056436"/>
    </source>
</evidence>
<name>A0A9P9XQP2_9PEZI</name>
<evidence type="ECO:0000256" key="1">
    <source>
        <dbReference type="SAM" id="MobiDB-lite"/>
    </source>
</evidence>
<keyword evidence="3" id="KW-1185">Reference proteome</keyword>
<comment type="caution">
    <text evidence="2">The sequence shown here is derived from an EMBL/GenBank/DDBJ whole genome shotgun (WGS) entry which is preliminary data.</text>
</comment>
<dbReference type="AlphaFoldDB" id="A0A9P9XQP2"/>
<feature type="region of interest" description="Disordered" evidence="1">
    <location>
        <begin position="86"/>
        <end position="113"/>
    </location>
</feature>
<reference evidence="2" key="1">
    <citation type="submission" date="2019-01" db="EMBL/GenBank/DDBJ databases">
        <title>Colletotrichum abscissum LGMF1257.</title>
        <authorList>
            <person name="Baroncelli R."/>
        </authorList>
    </citation>
    <scope>NUCLEOTIDE SEQUENCE</scope>
    <source>
        <strain evidence="2">Ca142</strain>
    </source>
</reference>
<feature type="compositionally biased region" description="Basic and acidic residues" evidence="1">
    <location>
        <begin position="96"/>
        <end position="107"/>
    </location>
</feature>
<accession>A0A9P9XQP2</accession>
<protein>
    <submittedName>
        <fullName evidence="2">Uncharacterized protein</fullName>
    </submittedName>
</protein>
<sequence>MCEGPIAYFPISDDGTPSWPAPAGRDCKSYPSLNALARSQSQRVSAVSPLRTTLQMTLSPSQIQQAFLDVLARMPLRRSSWSLDCRRGGHDSGLLESERQTLPRTPHDACGVSSRSGIDYQRLITPKLRHLVETTEWRRGGNSRNEECE</sequence>
<proteinExistence type="predicted"/>
<gene>
    <name evidence="2" type="ORF">CABS02_01351</name>
</gene>
<organism evidence="2 3">
    <name type="scientific">Colletotrichum abscissum</name>
    <dbReference type="NCBI Taxonomy" id="1671311"/>
    <lineage>
        <taxon>Eukaryota</taxon>
        <taxon>Fungi</taxon>
        <taxon>Dikarya</taxon>
        <taxon>Ascomycota</taxon>
        <taxon>Pezizomycotina</taxon>
        <taxon>Sordariomycetes</taxon>
        <taxon>Hypocreomycetidae</taxon>
        <taxon>Glomerellales</taxon>
        <taxon>Glomerellaceae</taxon>
        <taxon>Colletotrichum</taxon>
        <taxon>Colletotrichum acutatum species complex</taxon>
    </lineage>
</organism>
<evidence type="ECO:0000313" key="2">
    <source>
        <dbReference type="EMBL" id="KAI3558204.1"/>
    </source>
</evidence>